<dbReference type="RefSeq" id="WP_047192693.1">
    <property type="nucleotide sequence ID" value="NZ_LCYG01000128.1"/>
</dbReference>
<organism evidence="2 3">
    <name type="scientific">Microvirga vignae</name>
    <dbReference type="NCBI Taxonomy" id="1225564"/>
    <lineage>
        <taxon>Bacteria</taxon>
        <taxon>Pseudomonadati</taxon>
        <taxon>Pseudomonadota</taxon>
        <taxon>Alphaproteobacteria</taxon>
        <taxon>Hyphomicrobiales</taxon>
        <taxon>Methylobacteriaceae</taxon>
        <taxon>Microvirga</taxon>
    </lineage>
</organism>
<dbReference type="EMBL" id="LCYG01000128">
    <property type="protein sequence ID" value="KLK89673.1"/>
    <property type="molecule type" value="Genomic_DNA"/>
</dbReference>
<protein>
    <submittedName>
        <fullName evidence="2">Uncharacterized protein</fullName>
    </submittedName>
</protein>
<sequence length="69" mass="7800">MPKLTVSWDEDGPTLQTAEVENHSTDRRWSAPVGQLTEDERRELLSATRALARLISDLAAEDTFFSNPR</sequence>
<feature type="compositionally biased region" description="Basic and acidic residues" evidence="1">
    <location>
        <begin position="20"/>
        <end position="29"/>
    </location>
</feature>
<dbReference type="AlphaFoldDB" id="A0A0H1R3G4"/>
<dbReference type="Proteomes" id="UP000035489">
    <property type="component" value="Unassembled WGS sequence"/>
</dbReference>
<accession>A0A0H1R3G4</accession>
<dbReference type="PATRIC" id="fig|1225564.3.peg.744"/>
<name>A0A0H1R3G4_9HYPH</name>
<proteinExistence type="predicted"/>
<keyword evidence="3" id="KW-1185">Reference proteome</keyword>
<comment type="caution">
    <text evidence="2">The sequence shown here is derived from an EMBL/GenBank/DDBJ whole genome shotgun (WGS) entry which is preliminary data.</text>
</comment>
<reference evidence="2 3" key="1">
    <citation type="submission" date="2015-05" db="EMBL/GenBank/DDBJ databases">
        <title>Draft genome sequence of Microvirga vignae strain BR3299, a novel nitrogen fixing bacteria isolated from Brazil semi-aired region.</title>
        <authorList>
            <person name="Zilli J.E."/>
            <person name="Passos S.R."/>
            <person name="Leite J."/>
            <person name="Baldani J.I."/>
            <person name="Xavier G.R."/>
            <person name="Rumjaneck N.G."/>
            <person name="Simoes-Araujo J.L."/>
        </authorList>
    </citation>
    <scope>NUCLEOTIDE SEQUENCE [LARGE SCALE GENOMIC DNA]</scope>
    <source>
        <strain evidence="2 3">BR3299</strain>
    </source>
</reference>
<dbReference type="OrthoDB" id="8020340at2"/>
<feature type="region of interest" description="Disordered" evidence="1">
    <location>
        <begin position="1"/>
        <end position="29"/>
    </location>
</feature>
<evidence type="ECO:0000256" key="1">
    <source>
        <dbReference type="SAM" id="MobiDB-lite"/>
    </source>
</evidence>
<gene>
    <name evidence="2" type="ORF">AA309_29980</name>
</gene>
<evidence type="ECO:0000313" key="3">
    <source>
        <dbReference type="Proteomes" id="UP000035489"/>
    </source>
</evidence>
<evidence type="ECO:0000313" key="2">
    <source>
        <dbReference type="EMBL" id="KLK89673.1"/>
    </source>
</evidence>